<dbReference type="GO" id="GO:0016747">
    <property type="term" value="F:acyltransferase activity, transferring groups other than amino-acyl groups"/>
    <property type="evidence" value="ECO:0007669"/>
    <property type="project" value="InterPro"/>
</dbReference>
<accession>A0A645BWN3</accession>
<dbReference type="PANTHER" id="PTHR39173:SF1">
    <property type="entry name" value="ACETYLTRANSFERASE"/>
    <property type="match status" value="1"/>
</dbReference>
<comment type="caution">
    <text evidence="2">The sequence shown here is derived from an EMBL/GenBank/DDBJ whole genome shotgun (WGS) entry which is preliminary data.</text>
</comment>
<dbReference type="Gene3D" id="3.40.630.30">
    <property type="match status" value="1"/>
</dbReference>
<dbReference type="CDD" id="cd04301">
    <property type="entry name" value="NAT_SF"/>
    <property type="match status" value="1"/>
</dbReference>
<protein>
    <recommendedName>
        <fullName evidence="1">N-acetyltransferase domain-containing protein</fullName>
    </recommendedName>
</protein>
<dbReference type="AlphaFoldDB" id="A0A645BWN3"/>
<name>A0A645BWN3_9ZZZZ</name>
<dbReference type="InterPro" id="IPR000182">
    <property type="entry name" value="GNAT_dom"/>
</dbReference>
<dbReference type="EMBL" id="VSSQ01022969">
    <property type="protein sequence ID" value="MPM69597.1"/>
    <property type="molecule type" value="Genomic_DNA"/>
</dbReference>
<sequence length="94" mass="10834">MIQFRHEFNDFLRNFGGNIGYSVRPDERRKGYATRMLKDCLGVCKAFGLECVLVTCIKGNEGSKRTILANGGVYEKTVFCERDNVTLERYWITL</sequence>
<dbReference type="SUPFAM" id="SSF55729">
    <property type="entry name" value="Acyl-CoA N-acyltransferases (Nat)"/>
    <property type="match status" value="1"/>
</dbReference>
<dbReference type="InterPro" id="IPR016181">
    <property type="entry name" value="Acyl_CoA_acyltransferase"/>
</dbReference>
<evidence type="ECO:0000313" key="2">
    <source>
        <dbReference type="EMBL" id="MPM69597.1"/>
    </source>
</evidence>
<proteinExistence type="predicted"/>
<reference evidence="2" key="1">
    <citation type="submission" date="2019-08" db="EMBL/GenBank/DDBJ databases">
        <authorList>
            <person name="Kucharzyk K."/>
            <person name="Murdoch R.W."/>
            <person name="Higgins S."/>
            <person name="Loffler F."/>
        </authorList>
    </citation>
    <scope>NUCLEOTIDE SEQUENCE</scope>
</reference>
<dbReference type="PANTHER" id="PTHR39173">
    <property type="entry name" value="ACETYLTRANSFERASE"/>
    <property type="match status" value="1"/>
</dbReference>
<feature type="domain" description="N-acetyltransferase" evidence="1">
    <location>
        <begin position="1"/>
        <end position="93"/>
    </location>
</feature>
<evidence type="ECO:0000259" key="1">
    <source>
        <dbReference type="PROSITE" id="PS51186"/>
    </source>
</evidence>
<dbReference type="PROSITE" id="PS51186">
    <property type="entry name" value="GNAT"/>
    <property type="match status" value="1"/>
</dbReference>
<dbReference type="Pfam" id="PF13302">
    <property type="entry name" value="Acetyltransf_3"/>
    <property type="match status" value="1"/>
</dbReference>
<gene>
    <name evidence="2" type="ORF">SDC9_116545</name>
</gene>
<organism evidence="2">
    <name type="scientific">bioreactor metagenome</name>
    <dbReference type="NCBI Taxonomy" id="1076179"/>
    <lineage>
        <taxon>unclassified sequences</taxon>
        <taxon>metagenomes</taxon>
        <taxon>ecological metagenomes</taxon>
    </lineage>
</organism>